<dbReference type="EC" id="6.1.1.15" evidence="10"/>
<evidence type="ECO:0000256" key="1">
    <source>
        <dbReference type="ARBA" id="ARBA00004496"/>
    </source>
</evidence>
<sequence>MRLSRYFLPVLKEAPSDAQIVSHQLMLRAGMIRQEAAGIYAWLPLGLRVLNKIEQIVREEMDRAGAIELLMPTIQLADLWRESGRYDDYGDEMLRITDRHKRELLFGPTAEEVVTDIFRASIKSYKDLPKNLYNIQWKFRDERRPRFGVMRGREFFMKDAYSFDLDADGARKSYNRMFVAYLNLFARMGLKAVPMRADTGPIGGDLSHEFIVLAETGESAVFCHKDLVEMPAPGPDLDWINGDLQPIVNQRTALYAATEEMHDEAAFNALPEGDRLSARGIEVGHIFSFGTKYSEPMKATVQGPDGQQVPVQMGSYGVGVSRLLGAIIEASHDEGGIIWPESVAPFDVGIVNMRQGDAACDAACETAYNALKAAGRDVLYDDTDARGGAKFATMDLIGLPWQLIVGPKGIAEGVVEIKNRKTGERHTASLDSVLDGLTKSKTA</sequence>
<keyword evidence="7 10" id="KW-0648">Protein biosynthesis</keyword>
<evidence type="ECO:0000313" key="12">
    <source>
        <dbReference type="EMBL" id="AVQ02391.1"/>
    </source>
</evidence>
<evidence type="ECO:0000259" key="11">
    <source>
        <dbReference type="PROSITE" id="PS50862"/>
    </source>
</evidence>
<keyword evidence="13" id="KW-1185">Reference proteome</keyword>
<evidence type="ECO:0000256" key="8">
    <source>
        <dbReference type="ARBA" id="ARBA00023146"/>
    </source>
</evidence>
<dbReference type="InterPro" id="IPR006195">
    <property type="entry name" value="aa-tRNA-synth_II"/>
</dbReference>
<dbReference type="InterPro" id="IPR023716">
    <property type="entry name" value="Prolyl-tRNA_ligase_IIa_type2"/>
</dbReference>
<feature type="domain" description="Aminoacyl-transfer RNA synthetases class-II family profile" evidence="11">
    <location>
        <begin position="38"/>
        <end position="340"/>
    </location>
</feature>
<gene>
    <name evidence="10" type="primary">proS</name>
    <name evidence="12" type="ORF">B7G68_11365</name>
</gene>
<comment type="subunit">
    <text evidence="2 10">Homodimer.</text>
</comment>
<evidence type="ECO:0000256" key="9">
    <source>
        <dbReference type="ARBA" id="ARBA00047671"/>
    </source>
</evidence>
<dbReference type="EMBL" id="CP027850">
    <property type="protein sequence ID" value="AVQ02391.1"/>
    <property type="molecule type" value="Genomic_DNA"/>
</dbReference>
<dbReference type="CDD" id="cd00861">
    <property type="entry name" value="ProRS_anticodon_short"/>
    <property type="match status" value="1"/>
</dbReference>
<protein>
    <recommendedName>
        <fullName evidence="10">Proline--tRNA ligase</fullName>
        <ecNumber evidence="10">6.1.1.15</ecNumber>
    </recommendedName>
    <alternativeName>
        <fullName evidence="10">Prolyl-tRNA synthetase</fullName>
        <shortName evidence="10">ProRS</shortName>
    </alternativeName>
</protein>
<dbReference type="CDD" id="cd00779">
    <property type="entry name" value="ProRS_core_prok"/>
    <property type="match status" value="1"/>
</dbReference>
<dbReference type="PRINTS" id="PR01046">
    <property type="entry name" value="TRNASYNTHPRO"/>
</dbReference>
<keyword evidence="6 10" id="KW-0067">ATP-binding</keyword>
<evidence type="ECO:0000256" key="7">
    <source>
        <dbReference type="ARBA" id="ARBA00022917"/>
    </source>
</evidence>
<proteinExistence type="inferred from homology"/>
<dbReference type="PROSITE" id="PS50862">
    <property type="entry name" value="AA_TRNA_LIGASE_II"/>
    <property type="match status" value="1"/>
</dbReference>
<dbReference type="NCBIfam" id="NF008979">
    <property type="entry name" value="PRK12325.1"/>
    <property type="match status" value="1"/>
</dbReference>
<dbReference type="InterPro" id="IPR033730">
    <property type="entry name" value="ProRS_core_prok"/>
</dbReference>
<dbReference type="InterPro" id="IPR002316">
    <property type="entry name" value="Pro-tRNA-ligase_IIa"/>
</dbReference>
<evidence type="ECO:0000256" key="10">
    <source>
        <dbReference type="HAMAP-Rule" id="MF_01570"/>
    </source>
</evidence>
<dbReference type="NCBIfam" id="TIGR00409">
    <property type="entry name" value="proS_fam_II"/>
    <property type="match status" value="1"/>
</dbReference>
<keyword evidence="5 10" id="KW-0547">Nucleotide-binding</keyword>
<dbReference type="InterPro" id="IPR002314">
    <property type="entry name" value="aa-tRNA-synt_IIb"/>
</dbReference>
<dbReference type="Pfam" id="PF03129">
    <property type="entry name" value="HGTP_anticodon"/>
    <property type="match status" value="1"/>
</dbReference>
<dbReference type="RefSeq" id="WP_013079335.1">
    <property type="nucleotide sequence ID" value="NZ_CP027850.1"/>
</dbReference>
<dbReference type="InterPro" id="IPR050062">
    <property type="entry name" value="Pro-tRNA_synthetase"/>
</dbReference>
<name>A0ABM6TGT3_9CAUL</name>
<dbReference type="SUPFAM" id="SSF55681">
    <property type="entry name" value="Class II aaRS and biotin synthetases"/>
    <property type="match status" value="1"/>
</dbReference>
<dbReference type="PANTHER" id="PTHR42753:SF2">
    <property type="entry name" value="PROLINE--TRNA LIGASE"/>
    <property type="match status" value="1"/>
</dbReference>
<dbReference type="Gene3D" id="3.30.930.10">
    <property type="entry name" value="Bira Bifunctional Protein, Domain 2"/>
    <property type="match status" value="1"/>
</dbReference>
<dbReference type="PANTHER" id="PTHR42753">
    <property type="entry name" value="MITOCHONDRIAL RIBOSOME PROTEIN L39/PROLYL-TRNA LIGASE FAMILY MEMBER"/>
    <property type="match status" value="1"/>
</dbReference>
<evidence type="ECO:0000256" key="4">
    <source>
        <dbReference type="ARBA" id="ARBA00022598"/>
    </source>
</evidence>
<reference evidence="12 13" key="1">
    <citation type="journal article" date="2015" name="Biotechnol. Bioeng.">
        <title>Genome sequence and phenotypic characterization of Caulobacter segnis.</title>
        <authorList>
            <person name="Patel S."/>
            <person name="Fletcher B."/>
            <person name="Scott D.C."/>
            <person name="Ely B."/>
        </authorList>
    </citation>
    <scope>NUCLEOTIDE SEQUENCE [LARGE SCALE GENOMIC DNA]</scope>
    <source>
        <strain evidence="12 13">TK0059</strain>
    </source>
</reference>
<keyword evidence="4 10" id="KW-0436">Ligase</keyword>
<dbReference type="InterPro" id="IPR004500">
    <property type="entry name" value="Pro-tRNA-synth_IIa_bac-type"/>
</dbReference>
<evidence type="ECO:0000256" key="6">
    <source>
        <dbReference type="ARBA" id="ARBA00022840"/>
    </source>
</evidence>
<dbReference type="Pfam" id="PF00587">
    <property type="entry name" value="tRNA-synt_2b"/>
    <property type="match status" value="1"/>
</dbReference>
<dbReference type="GO" id="GO:0016874">
    <property type="term" value="F:ligase activity"/>
    <property type="evidence" value="ECO:0007669"/>
    <property type="project" value="UniProtKB-KW"/>
</dbReference>
<dbReference type="InterPro" id="IPR036621">
    <property type="entry name" value="Anticodon-bd_dom_sf"/>
</dbReference>
<dbReference type="SUPFAM" id="SSF52954">
    <property type="entry name" value="Class II aaRS ABD-related"/>
    <property type="match status" value="1"/>
</dbReference>
<keyword evidence="3 10" id="KW-0963">Cytoplasm</keyword>
<dbReference type="Gene3D" id="3.40.50.800">
    <property type="entry name" value="Anticodon-binding domain"/>
    <property type="match status" value="1"/>
</dbReference>
<keyword evidence="8 10" id="KW-0030">Aminoacyl-tRNA synthetase</keyword>
<dbReference type="InterPro" id="IPR004154">
    <property type="entry name" value="Anticodon-bd"/>
</dbReference>
<evidence type="ECO:0000256" key="3">
    <source>
        <dbReference type="ARBA" id="ARBA00022490"/>
    </source>
</evidence>
<accession>A0ABM6TGT3</accession>
<evidence type="ECO:0000256" key="5">
    <source>
        <dbReference type="ARBA" id="ARBA00022741"/>
    </source>
</evidence>
<dbReference type="HAMAP" id="MF_01570">
    <property type="entry name" value="Pro_tRNA_synth_type2"/>
    <property type="match status" value="1"/>
</dbReference>
<comment type="similarity">
    <text evidence="10">Belongs to the class-II aminoacyl-tRNA synthetase family. ProS type 2 subfamily.</text>
</comment>
<comment type="subcellular location">
    <subcellularLocation>
        <location evidence="1 10">Cytoplasm</location>
    </subcellularLocation>
</comment>
<evidence type="ECO:0000256" key="2">
    <source>
        <dbReference type="ARBA" id="ARBA00011738"/>
    </source>
</evidence>
<dbReference type="InterPro" id="IPR045864">
    <property type="entry name" value="aa-tRNA-synth_II/BPL/LPL"/>
</dbReference>
<dbReference type="Proteomes" id="UP000240527">
    <property type="component" value="Chromosome"/>
</dbReference>
<organism evidence="12 13">
    <name type="scientific">Caulobacter segnis</name>
    <dbReference type="NCBI Taxonomy" id="88688"/>
    <lineage>
        <taxon>Bacteria</taxon>
        <taxon>Pseudomonadati</taxon>
        <taxon>Pseudomonadota</taxon>
        <taxon>Alphaproteobacteria</taxon>
        <taxon>Caulobacterales</taxon>
        <taxon>Caulobacteraceae</taxon>
        <taxon>Caulobacter</taxon>
    </lineage>
</organism>
<comment type="function">
    <text evidence="10">Catalyzes the attachment of proline to tRNA(Pro) in a two-step reaction: proline is first activated by ATP to form Pro-AMP and then transferred to the acceptor end of tRNA(Pro).</text>
</comment>
<comment type="catalytic activity">
    <reaction evidence="9 10">
        <text>tRNA(Pro) + L-proline + ATP = L-prolyl-tRNA(Pro) + AMP + diphosphate</text>
        <dbReference type="Rhea" id="RHEA:14305"/>
        <dbReference type="Rhea" id="RHEA-COMP:9700"/>
        <dbReference type="Rhea" id="RHEA-COMP:9702"/>
        <dbReference type="ChEBI" id="CHEBI:30616"/>
        <dbReference type="ChEBI" id="CHEBI:33019"/>
        <dbReference type="ChEBI" id="CHEBI:60039"/>
        <dbReference type="ChEBI" id="CHEBI:78442"/>
        <dbReference type="ChEBI" id="CHEBI:78532"/>
        <dbReference type="ChEBI" id="CHEBI:456215"/>
        <dbReference type="EC" id="6.1.1.15"/>
    </reaction>
</comment>
<dbReference type="InterPro" id="IPR044140">
    <property type="entry name" value="ProRS_anticodon_short"/>
</dbReference>
<evidence type="ECO:0000313" key="13">
    <source>
        <dbReference type="Proteomes" id="UP000240527"/>
    </source>
</evidence>